<dbReference type="InterPro" id="IPR000477">
    <property type="entry name" value="RT_dom"/>
</dbReference>
<comment type="caution">
    <text evidence="2">The sequence shown here is derived from an EMBL/GenBank/DDBJ whole genome shotgun (WGS) entry which is preliminary data.</text>
</comment>
<sequence length="474" mass="54688">MPCMSTVSYKLTLNGGITKEFRPSCGIRQGDPISPYLFILCASVLSCMIAREEANGLWKGIKIVRGVSTITHLMYADDTVLFFQLSPYNIAAVQSVLSRYSELSGQHINFSKSFLIFSPNTPYRLKKEVSENMRFRFGSKLGKYLGTWVDNHMSKKDAFDDVLNKIHSHEGFTVVSDLIKHDSRSWNQDLLFSLYDANVARNILTIPLSITIVQDRILWKLSKDDLIPNGDVIGWITRELVDLDSKKRDSKVVSFLCITLHSVWYFRNKRVMEGKNFVPSDCLDKVYRVWKRLEECKLLTTGQVSGGLSQFHVNRQELLPQGVSFRSLPGFWDWMVICHSKSVKVFAQAAPLFKFWVMVVWHQQLVVCFDTQVRDRDKHFQSCLLVLRKGIQVVDQDGSQPKFCHLFVPNVCLKNLTLGDYRKSHNCQVLGQDISNIISSFQRFKVSVGFLFLWDFDFHRRLLRPMTYGLDSRF</sequence>
<dbReference type="InterPro" id="IPR043502">
    <property type="entry name" value="DNA/RNA_pol_sf"/>
</dbReference>
<feature type="domain" description="Reverse transcriptase" evidence="1">
    <location>
        <begin position="12"/>
        <end position="147"/>
    </location>
</feature>
<organism evidence="2 3">
    <name type="scientific">Senna tora</name>
    <dbReference type="NCBI Taxonomy" id="362788"/>
    <lineage>
        <taxon>Eukaryota</taxon>
        <taxon>Viridiplantae</taxon>
        <taxon>Streptophyta</taxon>
        <taxon>Embryophyta</taxon>
        <taxon>Tracheophyta</taxon>
        <taxon>Spermatophyta</taxon>
        <taxon>Magnoliopsida</taxon>
        <taxon>eudicotyledons</taxon>
        <taxon>Gunneridae</taxon>
        <taxon>Pentapetalae</taxon>
        <taxon>rosids</taxon>
        <taxon>fabids</taxon>
        <taxon>Fabales</taxon>
        <taxon>Fabaceae</taxon>
        <taxon>Caesalpinioideae</taxon>
        <taxon>Cassia clade</taxon>
        <taxon>Senna</taxon>
    </lineage>
</organism>
<dbReference type="EMBL" id="JAAIUW010000006">
    <property type="protein sequence ID" value="KAF7827466.1"/>
    <property type="molecule type" value="Genomic_DNA"/>
</dbReference>
<proteinExistence type="predicted"/>
<gene>
    <name evidence="2" type="ORF">G2W53_018630</name>
</gene>
<name>A0A834WQ10_9FABA</name>
<dbReference type="Pfam" id="PF00078">
    <property type="entry name" value="RVT_1"/>
    <property type="match status" value="1"/>
</dbReference>
<evidence type="ECO:0000313" key="3">
    <source>
        <dbReference type="Proteomes" id="UP000634136"/>
    </source>
</evidence>
<reference evidence="2" key="1">
    <citation type="submission" date="2020-09" db="EMBL/GenBank/DDBJ databases">
        <title>Genome-Enabled Discovery of Anthraquinone Biosynthesis in Senna tora.</title>
        <authorList>
            <person name="Kang S.-H."/>
            <person name="Pandey R.P."/>
            <person name="Lee C.-M."/>
            <person name="Sim J.-S."/>
            <person name="Jeong J.-T."/>
            <person name="Choi B.-S."/>
            <person name="Jung M."/>
            <person name="Ginzburg D."/>
            <person name="Zhao K."/>
            <person name="Won S.Y."/>
            <person name="Oh T.-J."/>
            <person name="Yu Y."/>
            <person name="Kim N.-H."/>
            <person name="Lee O.R."/>
            <person name="Lee T.-H."/>
            <person name="Bashyal P."/>
            <person name="Kim T.-S."/>
            <person name="Lee W.-H."/>
            <person name="Kawkins C."/>
            <person name="Kim C.-K."/>
            <person name="Kim J.S."/>
            <person name="Ahn B.O."/>
            <person name="Rhee S.Y."/>
            <person name="Sohng J.K."/>
        </authorList>
    </citation>
    <scope>NUCLEOTIDE SEQUENCE</scope>
    <source>
        <tissue evidence="2">Leaf</tissue>
    </source>
</reference>
<dbReference type="AlphaFoldDB" id="A0A834WQ10"/>
<protein>
    <recommendedName>
        <fullName evidence="1">Reverse transcriptase domain-containing protein</fullName>
    </recommendedName>
</protein>
<keyword evidence="3" id="KW-1185">Reference proteome</keyword>
<dbReference type="SUPFAM" id="SSF56672">
    <property type="entry name" value="DNA/RNA polymerases"/>
    <property type="match status" value="1"/>
</dbReference>
<dbReference type="Proteomes" id="UP000634136">
    <property type="component" value="Unassembled WGS sequence"/>
</dbReference>
<accession>A0A834WQ10</accession>
<evidence type="ECO:0000259" key="1">
    <source>
        <dbReference type="Pfam" id="PF00078"/>
    </source>
</evidence>
<dbReference type="OrthoDB" id="410381at2759"/>
<dbReference type="PANTHER" id="PTHR33116">
    <property type="entry name" value="REVERSE TRANSCRIPTASE ZINC-BINDING DOMAIN-CONTAINING PROTEIN-RELATED-RELATED"/>
    <property type="match status" value="1"/>
</dbReference>
<evidence type="ECO:0000313" key="2">
    <source>
        <dbReference type="EMBL" id="KAF7827466.1"/>
    </source>
</evidence>
<dbReference type="PANTHER" id="PTHR33116:SF78">
    <property type="entry name" value="OS12G0587133 PROTEIN"/>
    <property type="match status" value="1"/>
</dbReference>